<comment type="caution">
    <text evidence="2">The sequence shown here is derived from an EMBL/GenBank/DDBJ whole genome shotgun (WGS) entry which is preliminary data.</text>
</comment>
<protein>
    <submittedName>
        <fullName evidence="2">Uncharacterized protein</fullName>
    </submittedName>
</protein>
<name>A0A8H7PY95_MORIS</name>
<feature type="transmembrane region" description="Helical" evidence="1">
    <location>
        <begin position="7"/>
        <end position="25"/>
    </location>
</feature>
<dbReference type="OrthoDB" id="2274850at2759"/>
<gene>
    <name evidence="2" type="ORF">INT43_007052</name>
</gene>
<keyword evidence="3" id="KW-1185">Reference proteome</keyword>
<evidence type="ECO:0000256" key="1">
    <source>
        <dbReference type="SAM" id="Phobius"/>
    </source>
</evidence>
<dbReference type="AlphaFoldDB" id="A0A8H7PY95"/>
<dbReference type="EMBL" id="JAEPQZ010000004">
    <property type="protein sequence ID" value="KAG2182125.1"/>
    <property type="molecule type" value="Genomic_DNA"/>
</dbReference>
<proteinExistence type="predicted"/>
<accession>A0A8H7PY95</accession>
<dbReference type="Proteomes" id="UP000654370">
    <property type="component" value="Unassembled WGS sequence"/>
</dbReference>
<keyword evidence="1" id="KW-0812">Transmembrane</keyword>
<reference evidence="2" key="1">
    <citation type="submission" date="2020-12" db="EMBL/GenBank/DDBJ databases">
        <title>Metabolic potential, ecology and presence of endohyphal bacteria is reflected in genomic diversity of Mucoromycotina.</title>
        <authorList>
            <person name="Muszewska A."/>
            <person name="Okrasinska A."/>
            <person name="Steczkiewicz K."/>
            <person name="Drgas O."/>
            <person name="Orlowska M."/>
            <person name="Perlinska-Lenart U."/>
            <person name="Aleksandrzak-Piekarczyk T."/>
            <person name="Szatraj K."/>
            <person name="Zielenkiewicz U."/>
            <person name="Pilsyk S."/>
            <person name="Malc E."/>
            <person name="Mieczkowski P."/>
            <person name="Kruszewska J.S."/>
            <person name="Biernat P."/>
            <person name="Pawlowska J."/>
        </authorList>
    </citation>
    <scope>NUCLEOTIDE SEQUENCE</scope>
    <source>
        <strain evidence="2">WA0000067209</strain>
    </source>
</reference>
<evidence type="ECO:0000313" key="3">
    <source>
        <dbReference type="Proteomes" id="UP000654370"/>
    </source>
</evidence>
<keyword evidence="1" id="KW-0472">Membrane</keyword>
<keyword evidence="1" id="KW-1133">Transmembrane helix</keyword>
<organism evidence="2 3">
    <name type="scientific">Mortierella isabellina</name>
    <name type="common">Filamentous fungus</name>
    <name type="synonym">Umbelopsis isabellina</name>
    <dbReference type="NCBI Taxonomy" id="91625"/>
    <lineage>
        <taxon>Eukaryota</taxon>
        <taxon>Fungi</taxon>
        <taxon>Fungi incertae sedis</taxon>
        <taxon>Mucoromycota</taxon>
        <taxon>Mucoromycotina</taxon>
        <taxon>Umbelopsidomycetes</taxon>
        <taxon>Umbelopsidales</taxon>
        <taxon>Umbelopsidaceae</taxon>
        <taxon>Umbelopsis</taxon>
    </lineage>
</organism>
<evidence type="ECO:0000313" key="2">
    <source>
        <dbReference type="EMBL" id="KAG2182125.1"/>
    </source>
</evidence>
<sequence length="546" mass="61871">MLLIPDSLLRSSVIIAAVIAFLWAARGYPKWRKRRLTAQPTTGPNSDQTPVAKGMTSDLSSHLNIKSIPVLPLALVYIIIRAAWDLFCLSVNYFLLGCERLARHLDLALFHFLTVRLPVLVGEVERWWIETGYQKFKSGWRWFTASFLPATVKAIDTLAWRLSNFWTAFRQCILITRATLQALSAKTRAYAVYIFHAVEAPVVWTAWRMYRLAVLLSDGVVRISKAVWRDIYAVAKFGAKILQAFWDAIGFPISVFIVNKIETVYRVTSRVASTIGRVVFTYALRPAYSVIHPVVILICDKAVAFWLSAAVQTALRRRRKMAISTFSMFARDTGHFIQSCLFFMEWSVVQVIIPLYKTVRIQLLPWLSNIYITVRTSAWRMVEPLMTILSPLISPVMRGLAQLYDVLLHQIVRLYTAMTDALIWLINRIRFQHHFYRLCQALYAQCVTAASVVYNQCAAAYAEFSAFFWKHAPAISQLFASISEQVVALSAKAWEEAQIIGGQISSTISVEAEAVAQSLERVLGNWINAQTDEGGEAISEPKLKSQ</sequence>